<accession>I1CQS4</accession>
<dbReference type="EMBL" id="CH476747">
    <property type="protein sequence ID" value="EIE90804.1"/>
    <property type="molecule type" value="Genomic_DNA"/>
</dbReference>
<gene>
    <name evidence="1" type="ORF">RO3G_15515</name>
</gene>
<dbReference type="RefSeq" id="XP_067526200.1">
    <property type="nucleotide sequence ID" value="XM_067670099.1"/>
</dbReference>
<reference evidence="1 2" key="1">
    <citation type="journal article" date="2009" name="PLoS Genet.">
        <title>Genomic analysis of the basal lineage fungus Rhizopus oryzae reveals a whole-genome duplication.</title>
        <authorList>
            <person name="Ma L.-J."/>
            <person name="Ibrahim A.S."/>
            <person name="Skory C."/>
            <person name="Grabherr M.G."/>
            <person name="Burger G."/>
            <person name="Butler M."/>
            <person name="Elias M."/>
            <person name="Idnurm A."/>
            <person name="Lang B.F."/>
            <person name="Sone T."/>
            <person name="Abe A."/>
            <person name="Calvo S.E."/>
            <person name="Corrochano L.M."/>
            <person name="Engels R."/>
            <person name="Fu J."/>
            <person name="Hansberg W."/>
            <person name="Kim J.-M."/>
            <person name="Kodira C.D."/>
            <person name="Koehrsen M.J."/>
            <person name="Liu B."/>
            <person name="Miranda-Saavedra D."/>
            <person name="O'Leary S."/>
            <person name="Ortiz-Castellanos L."/>
            <person name="Poulter R."/>
            <person name="Rodriguez-Romero J."/>
            <person name="Ruiz-Herrera J."/>
            <person name="Shen Y.-Q."/>
            <person name="Zeng Q."/>
            <person name="Galagan J."/>
            <person name="Birren B.W."/>
            <person name="Cuomo C.A."/>
            <person name="Wickes B.L."/>
        </authorList>
    </citation>
    <scope>NUCLEOTIDE SEQUENCE [LARGE SCALE GENOMIC DNA]</scope>
    <source>
        <strain evidence="2">RA 99-880 / ATCC MYA-4621 / FGSC 9543 / NRRL 43880</strain>
    </source>
</reference>
<organism evidence="1 2">
    <name type="scientific">Rhizopus delemar (strain RA 99-880 / ATCC MYA-4621 / FGSC 9543 / NRRL 43880)</name>
    <name type="common">Mucormycosis agent</name>
    <name type="synonym">Rhizopus arrhizus var. delemar</name>
    <dbReference type="NCBI Taxonomy" id="246409"/>
    <lineage>
        <taxon>Eukaryota</taxon>
        <taxon>Fungi</taxon>
        <taxon>Fungi incertae sedis</taxon>
        <taxon>Mucoromycota</taxon>
        <taxon>Mucoromycotina</taxon>
        <taxon>Mucoromycetes</taxon>
        <taxon>Mucorales</taxon>
        <taxon>Mucorineae</taxon>
        <taxon>Rhizopodaceae</taxon>
        <taxon>Rhizopus</taxon>
    </lineage>
</organism>
<proteinExistence type="predicted"/>
<dbReference type="OrthoDB" id="2285021at2759"/>
<keyword evidence="2" id="KW-1185">Reference proteome</keyword>
<dbReference type="AlphaFoldDB" id="I1CQS4"/>
<dbReference type="VEuPathDB" id="FungiDB:RO3G_15515"/>
<dbReference type="Proteomes" id="UP000009138">
    <property type="component" value="Unassembled WGS sequence"/>
</dbReference>
<evidence type="ECO:0000313" key="2">
    <source>
        <dbReference type="Proteomes" id="UP000009138"/>
    </source>
</evidence>
<dbReference type="GeneID" id="93622480"/>
<dbReference type="InParanoid" id="I1CQS4"/>
<protein>
    <submittedName>
        <fullName evidence="1">Uncharacterized protein</fullName>
    </submittedName>
</protein>
<name>I1CQS4_RHIO9</name>
<evidence type="ECO:0000313" key="1">
    <source>
        <dbReference type="EMBL" id="EIE90804.1"/>
    </source>
</evidence>
<sequence>MIEELMKGNKENISIVDSTISNSNIIVGSGSGSINITQTKGKRKQGQNQDNDSDIATVKRKKDSFALLRPITPSISYRFNTSGFNEQMKARVNSIAYIKLDDKDICENEAIANEYSTMIMTRLTLTDFYANCLKPSPTNSLNERTPFMEYAVPIFNDKLTILSTSVVSREKWGYTLVREVIVPRTRSARARWLKVMDLIFCTKVEFVLIAMFEEQKEVAAILESEHNDWTQVAQESKNIW</sequence>